<dbReference type="Pfam" id="PF12202">
    <property type="entry name" value="OSR1_C"/>
    <property type="match status" value="1"/>
</dbReference>
<evidence type="ECO:0000256" key="5">
    <source>
        <dbReference type="ARBA" id="ARBA00022741"/>
    </source>
</evidence>
<evidence type="ECO:0000256" key="1">
    <source>
        <dbReference type="ARBA" id="ARBA00001946"/>
    </source>
</evidence>
<proteinExistence type="predicted"/>
<feature type="region of interest" description="Disordered" evidence="11">
    <location>
        <begin position="1369"/>
        <end position="1407"/>
    </location>
</feature>
<evidence type="ECO:0000256" key="2">
    <source>
        <dbReference type="ARBA" id="ARBA00012513"/>
    </source>
</evidence>
<dbReference type="EC" id="2.7.11.1" evidence="2"/>
<feature type="region of interest" description="Disordered" evidence="11">
    <location>
        <begin position="552"/>
        <end position="577"/>
    </location>
</feature>
<feature type="compositionally biased region" description="Polar residues" evidence="11">
    <location>
        <begin position="1278"/>
        <end position="1290"/>
    </location>
</feature>
<dbReference type="Gene3D" id="3.10.20.90">
    <property type="entry name" value="Phosphatidylinositol 3-kinase Catalytic Subunit, Chain A, domain 1"/>
    <property type="match status" value="2"/>
</dbReference>
<feature type="compositionally biased region" description="Polar residues" evidence="11">
    <location>
        <begin position="220"/>
        <end position="240"/>
    </location>
</feature>
<dbReference type="Pfam" id="PF24889">
    <property type="entry name" value="CCTL2_WNK"/>
    <property type="match status" value="1"/>
</dbReference>
<accession>A0A8J6GTV7</accession>
<comment type="catalytic activity">
    <reaction evidence="8">
        <text>L-threonyl-[protein] + ATP = O-phospho-L-threonyl-[protein] + ADP + H(+)</text>
        <dbReference type="Rhea" id="RHEA:46608"/>
        <dbReference type="Rhea" id="RHEA-COMP:11060"/>
        <dbReference type="Rhea" id="RHEA-COMP:11605"/>
        <dbReference type="ChEBI" id="CHEBI:15378"/>
        <dbReference type="ChEBI" id="CHEBI:30013"/>
        <dbReference type="ChEBI" id="CHEBI:30616"/>
        <dbReference type="ChEBI" id="CHEBI:61977"/>
        <dbReference type="ChEBI" id="CHEBI:456216"/>
        <dbReference type="EC" id="2.7.11.1"/>
    </reaction>
</comment>
<evidence type="ECO:0000256" key="10">
    <source>
        <dbReference type="SAM" id="Coils"/>
    </source>
</evidence>
<feature type="region of interest" description="Disordered" evidence="11">
    <location>
        <begin position="653"/>
        <end position="761"/>
    </location>
</feature>
<feature type="region of interest" description="Disordered" evidence="11">
    <location>
        <begin position="1594"/>
        <end position="1625"/>
    </location>
</feature>
<dbReference type="InterPro" id="IPR056865">
    <property type="entry name" value="CCTL2_WNK"/>
</dbReference>
<protein>
    <recommendedName>
        <fullName evidence="2">non-specific serine/threonine protein kinase</fullName>
        <ecNumber evidence="2">2.7.11.1</ecNumber>
    </recommendedName>
</protein>
<evidence type="ECO:0000256" key="9">
    <source>
        <dbReference type="ARBA" id="ARBA00048679"/>
    </source>
</evidence>
<feature type="domain" description="Protein kinase" evidence="12">
    <location>
        <begin position="1"/>
        <end position="68"/>
    </location>
</feature>
<feature type="compositionally biased region" description="Low complexity" evidence="11">
    <location>
        <begin position="1239"/>
        <end position="1256"/>
    </location>
</feature>
<gene>
    <name evidence="13" type="ORF">LTLLF_124730</name>
</gene>
<evidence type="ECO:0000313" key="13">
    <source>
        <dbReference type="EMBL" id="KAH0516748.1"/>
    </source>
</evidence>
<dbReference type="InterPro" id="IPR050588">
    <property type="entry name" value="WNK_Ser-Thr_kinase"/>
</dbReference>
<organism evidence="13 14">
    <name type="scientific">Microtus ochrogaster</name>
    <name type="common">Prairie vole</name>
    <dbReference type="NCBI Taxonomy" id="79684"/>
    <lineage>
        <taxon>Eukaryota</taxon>
        <taxon>Metazoa</taxon>
        <taxon>Chordata</taxon>
        <taxon>Craniata</taxon>
        <taxon>Vertebrata</taxon>
        <taxon>Euteleostomi</taxon>
        <taxon>Mammalia</taxon>
        <taxon>Eutheria</taxon>
        <taxon>Euarchontoglires</taxon>
        <taxon>Glires</taxon>
        <taxon>Rodentia</taxon>
        <taxon>Myomorpha</taxon>
        <taxon>Muroidea</taxon>
        <taxon>Cricetidae</taxon>
        <taxon>Arvicolinae</taxon>
        <taxon>Microtus</taxon>
    </lineage>
</organism>
<sequence>MLEMATSEYPYSECQNAAQIYRKVTCGIKPASFEKVHDPEIKEIIGECICKNKEERYEIKDLLSHAFFAEDTGVRVELAEEDHGRKSTIALRLWVEDPKKLKGKPKDNGAIEFTFDLEKETPDEVAQEMIDSGFFHESDVKIVAKSIRDRVALIQWRRERIWPALQSQEPKDSGSPDKAKGLPAPLQVQVTYHAQSGQPGLPEPEEPEADQHLLPPTLPASVTSLASDSTFDSGQGSTVYSDSQSSQQSMVLSSLVDTTPTPASCVCSPPVSEGPGLTHNLPALGAFQQPATVPGLSVGPVPPPARPPLIQQHFPEPSMSFTPVLPPPTTPVPMGPSQPAPPVQQPLPMAQPPTLPQVLAPQPVGTVQPVPSHLPPYLAPTSQVVAPAQLKPLQMPQPPLQPLAQVPPQMPQMPVVPPITPLAGLDGLPQTLTDLPAANVAPVPPPQYFSPAVILPSLTTPLPTSPALPLQAVKLPHPPGAPLTVPCQTIVPNAPAAIPLLAVAPQGVAALSIHPAVAQIPAQIPGQIPAQIPAQPVYPAAFPQMASGDIPPSPHHTVQSLRATPPQLASPVPPQPVQPTVVHLPEQAAPSAASGTQVLLGHPPSYTADVAAAAPVSAVSLPPAVLSPPLPDTLLPPAPELLPKLPSSLAPTVAAASQSVPTQTSTLLPPTNPPLPTGPAVAGPSPAVQLMVEVAQEEQASQDKPPGPPPTSESFGASDVTSGRDLSDSCEGTFGGGRLEGRAARKHHRRSTRARSRQERASRPRLTILNVCNTGDKMVECQLETHNHKMVTFKFDLDGDAPDEIATYMVEHDFILPAERETFIEQMKDVMDKAEDMLSEDTDADHGSDTGTSPPHLGTCGLAMGEENGQSQANAPVYQQNVLHTGKRWFIICPVAEHPATDTSESSPPLPLSSLQPEASQDPAPYPDQLSLKDKPSFPAAQQLLSQAGSSNPPGGAPAPLAPSSPPVTTVIPAAPATSTVPESASGTAVQAGGPGTHQGPASIHETLQPLVETHHTQCAAQTLATGQGPCTPAPEASRCSAGLGEPISTRDVSTLGEPLPASVSEPSPPIGAAQPVQGQPPPSLPITVGTISLAAPQLPSPPLGPTAPPPPPSALESDGEGPPPRVGFVDNTIKSLDEKLRTLLYQEHVPTSSASAGTPMEASDRDFTLEPLRGDLPSALSDRTPSLTQQAQPSLEKSETAPAGWALTQQEQGASSPMTAESSSSNTLGCDSDTGQVASDSPSAPSAPQDASAASIPTHMDPKDQNSNVPREALVASVQSCQGTVTEGSPAQMRGARVSGSPHKRLGQPDSSSPAKTVGRFSVVSTQDEWTLASPHSLRYSAPPDVYLDEIPSSPDVKLAVRRVQTASSIEVGVEEPASSDSGDECPRRRPQVQKQSSLPGSSGVASDFVKKATAFLHRSSRAGSLGPETPSRAGVKVPTISITSFHSQSSYISSDNDSEFEDADIKKELRSLREKHLKEISELQSQQKQEIEALYRRLGKPLPPNVGFFHTAPPMGRRRKTSKNKLKAGKLLNPLVQQLKVVASSTGHLSDSSRGPPTKDPAHASTPPGTKAVQTQQPCSVRASLSTDICSGLASDGGGARGQGSSTSSLAPGPEPGPQPTLHVQAQVNNSNNKKGTFTDDLHKLVDEWTTKTVGAAQLKPTLNQLKQTQKLHDMEASGEARATTVPRAGVGTPCLAPAPGPLSTTTIPGATPALPVPIPALRLLGVAQAHCYQAVTLNLALQPALQTID</sequence>
<feature type="region of interest" description="Disordered" evidence="11">
    <location>
        <begin position="840"/>
        <end position="867"/>
    </location>
</feature>
<feature type="compositionally biased region" description="Polar residues" evidence="11">
    <location>
        <begin position="1227"/>
        <end position="1238"/>
    </location>
</feature>
<dbReference type="Gene3D" id="1.10.510.10">
    <property type="entry name" value="Transferase(Phosphotransferase) domain 1"/>
    <property type="match status" value="1"/>
</dbReference>
<feature type="coiled-coil region" evidence="10">
    <location>
        <begin position="1468"/>
        <end position="1499"/>
    </location>
</feature>
<feature type="region of interest" description="Disordered" evidence="11">
    <location>
        <begin position="194"/>
        <end position="245"/>
    </location>
</feature>
<feature type="region of interest" description="Disordered" evidence="11">
    <location>
        <begin position="1151"/>
        <end position="1322"/>
    </location>
</feature>
<reference evidence="13" key="1">
    <citation type="submission" date="2020-03" db="EMBL/GenBank/DDBJ databases">
        <title>Studies in the Genomics of Life Span.</title>
        <authorList>
            <person name="Glass D."/>
        </authorList>
    </citation>
    <scope>NUCLEOTIDE SEQUENCE</scope>
    <source>
        <strain evidence="13">LTLLF</strain>
        <tissue evidence="13">Muscle</tissue>
    </source>
</reference>
<evidence type="ECO:0000313" key="14">
    <source>
        <dbReference type="Proteomes" id="UP000710432"/>
    </source>
</evidence>
<feature type="region of interest" description="Disordered" evidence="11">
    <location>
        <begin position="1028"/>
        <end position="1131"/>
    </location>
</feature>
<keyword evidence="10" id="KW-0175">Coiled coil</keyword>
<evidence type="ECO:0000256" key="8">
    <source>
        <dbReference type="ARBA" id="ARBA00047899"/>
    </source>
</evidence>
<keyword evidence="3" id="KW-0723">Serine/threonine-protein kinase</keyword>
<evidence type="ECO:0000256" key="7">
    <source>
        <dbReference type="ARBA" id="ARBA00022840"/>
    </source>
</evidence>
<feature type="compositionally biased region" description="Low complexity" evidence="11">
    <location>
        <begin position="1216"/>
        <end position="1226"/>
    </location>
</feature>
<keyword evidence="4" id="KW-0808">Transferase</keyword>
<dbReference type="InterPro" id="IPR000719">
    <property type="entry name" value="Prot_kinase_dom"/>
</dbReference>
<feature type="compositionally biased region" description="Low complexity" evidence="11">
    <location>
        <begin position="967"/>
        <end position="982"/>
    </location>
</feature>
<comment type="catalytic activity">
    <reaction evidence="9">
        <text>L-seryl-[protein] + ATP = O-phospho-L-seryl-[protein] + ADP + H(+)</text>
        <dbReference type="Rhea" id="RHEA:17989"/>
        <dbReference type="Rhea" id="RHEA-COMP:9863"/>
        <dbReference type="Rhea" id="RHEA-COMP:11604"/>
        <dbReference type="ChEBI" id="CHEBI:15378"/>
        <dbReference type="ChEBI" id="CHEBI:29999"/>
        <dbReference type="ChEBI" id="CHEBI:30616"/>
        <dbReference type="ChEBI" id="CHEBI:83421"/>
        <dbReference type="ChEBI" id="CHEBI:456216"/>
        <dbReference type="EC" id="2.7.11.1"/>
    </reaction>
</comment>
<comment type="cofactor">
    <cofactor evidence="1">
        <name>Mg(2+)</name>
        <dbReference type="ChEBI" id="CHEBI:18420"/>
    </cofactor>
</comment>
<dbReference type="EMBL" id="JAATJU010019099">
    <property type="protein sequence ID" value="KAH0516748.1"/>
    <property type="molecule type" value="Genomic_DNA"/>
</dbReference>
<dbReference type="InterPro" id="IPR024678">
    <property type="entry name" value="Kinase_OSR1/WNK_CCT"/>
</dbReference>
<dbReference type="GO" id="GO:0005524">
    <property type="term" value="F:ATP binding"/>
    <property type="evidence" value="ECO:0007669"/>
    <property type="project" value="UniProtKB-KW"/>
</dbReference>
<evidence type="ECO:0000256" key="3">
    <source>
        <dbReference type="ARBA" id="ARBA00022527"/>
    </source>
</evidence>
<comment type="caution">
    <text evidence="13">The sequence shown here is derived from an EMBL/GenBank/DDBJ whole genome shotgun (WGS) entry which is preliminary data.</text>
</comment>
<feature type="compositionally biased region" description="Polar residues" evidence="11">
    <location>
        <begin position="1545"/>
        <end position="1557"/>
    </location>
</feature>
<feature type="compositionally biased region" description="Pro residues" evidence="11">
    <location>
        <begin position="1099"/>
        <end position="1114"/>
    </location>
</feature>
<feature type="region of interest" description="Disordered" evidence="11">
    <location>
        <begin position="1544"/>
        <end position="1582"/>
    </location>
</feature>
<feature type="compositionally biased region" description="Basic residues" evidence="11">
    <location>
        <begin position="744"/>
        <end position="755"/>
    </location>
</feature>
<dbReference type="SUPFAM" id="SSF56112">
    <property type="entry name" value="Protein kinase-like (PK-like)"/>
    <property type="match status" value="1"/>
</dbReference>
<evidence type="ECO:0000256" key="6">
    <source>
        <dbReference type="ARBA" id="ARBA00022777"/>
    </source>
</evidence>
<keyword evidence="5" id="KW-0547">Nucleotide-binding</keyword>
<dbReference type="Proteomes" id="UP000710432">
    <property type="component" value="Unassembled WGS sequence"/>
</dbReference>
<dbReference type="FunFam" id="3.10.20.90:FF:000007">
    <property type="entry name" value="Serine/threonine-protein kinase WNK1 isoform 1"/>
    <property type="match status" value="1"/>
</dbReference>
<feature type="compositionally biased region" description="Polar residues" evidence="11">
    <location>
        <begin position="1394"/>
        <end position="1406"/>
    </location>
</feature>
<dbReference type="InterPro" id="IPR011009">
    <property type="entry name" value="Kinase-like_dom_sf"/>
</dbReference>
<dbReference type="PROSITE" id="PS50011">
    <property type="entry name" value="PROTEIN_KINASE_DOM"/>
    <property type="match status" value="1"/>
</dbReference>
<feature type="compositionally biased region" description="Basic residues" evidence="11">
    <location>
        <begin position="1518"/>
        <end position="1530"/>
    </location>
</feature>
<evidence type="ECO:0000256" key="11">
    <source>
        <dbReference type="SAM" id="MobiDB-lite"/>
    </source>
</evidence>
<keyword evidence="6 13" id="KW-0418">Kinase</keyword>
<dbReference type="FunFam" id="3.10.20.90:FF:000012">
    <property type="entry name" value="Serine/threonine-protein kinase WNK1 isoform 2"/>
    <property type="match status" value="1"/>
</dbReference>
<dbReference type="PANTHER" id="PTHR13902">
    <property type="entry name" value="SERINE/THREONINE-PROTEIN KINASE WNK WITH NO LYSINE -RELATED"/>
    <property type="match status" value="1"/>
</dbReference>
<feature type="compositionally biased region" description="Pro residues" evidence="11">
    <location>
        <begin position="955"/>
        <end position="966"/>
    </location>
</feature>
<feature type="compositionally biased region" description="Low complexity" evidence="11">
    <location>
        <begin position="904"/>
        <end position="921"/>
    </location>
</feature>
<feature type="region of interest" description="Disordered" evidence="11">
    <location>
        <begin position="1507"/>
        <end position="1532"/>
    </location>
</feature>
<name>A0A8J6GTV7_MICOH</name>
<dbReference type="GO" id="GO:0004674">
    <property type="term" value="F:protein serine/threonine kinase activity"/>
    <property type="evidence" value="ECO:0007669"/>
    <property type="project" value="UniProtKB-KW"/>
</dbReference>
<feature type="region of interest" description="Disordered" evidence="11">
    <location>
        <begin position="946"/>
        <end position="1003"/>
    </location>
</feature>
<keyword evidence="7" id="KW-0067">ATP-binding</keyword>
<feature type="compositionally biased region" description="Polar residues" evidence="11">
    <location>
        <begin position="1182"/>
        <end position="1196"/>
    </location>
</feature>
<feature type="region of interest" description="Disordered" evidence="11">
    <location>
        <begin position="899"/>
        <end position="934"/>
    </location>
</feature>
<feature type="compositionally biased region" description="Polar residues" evidence="11">
    <location>
        <begin position="712"/>
        <end position="721"/>
    </location>
</feature>
<evidence type="ECO:0000259" key="12">
    <source>
        <dbReference type="PROSITE" id="PS50011"/>
    </source>
</evidence>
<evidence type="ECO:0000256" key="4">
    <source>
        <dbReference type="ARBA" id="ARBA00022679"/>
    </source>
</evidence>